<feature type="compositionally biased region" description="Low complexity" evidence="1">
    <location>
        <begin position="124"/>
        <end position="137"/>
    </location>
</feature>
<proteinExistence type="predicted"/>
<dbReference type="Pfam" id="PF13837">
    <property type="entry name" value="Myb_DNA-bind_4"/>
    <property type="match status" value="1"/>
</dbReference>
<gene>
    <name evidence="3" type="ORF">RhiirC2_797556</name>
</gene>
<comment type="caution">
    <text evidence="3">The sequence shown here is derived from an EMBL/GenBank/DDBJ whole genome shotgun (WGS) entry which is preliminary data.</text>
</comment>
<dbReference type="AlphaFoldDB" id="A0A2N1M7V2"/>
<sequence>MSSSTEWSDAQLCLLINERKQKNAEYHAIPNKKKQDFWDDVTSKLNEQENTNFFLGKDCHNKFLDLMKAFNTVKRYREGTGTKKSLVGKKIYEEFSTRFWFKPELPFEQVCNENVSRTSSPEKSASSISRPKGKSSSVTEQPLEKAVKKSPATSSNPVETPNISRPVTPTLPSFSQNASVINVTFNYGGIQTEED</sequence>
<feature type="region of interest" description="Disordered" evidence="1">
    <location>
        <begin position="114"/>
        <end position="174"/>
    </location>
</feature>
<feature type="domain" description="Myb/SANT-like DNA-binding" evidence="2">
    <location>
        <begin position="5"/>
        <end position="83"/>
    </location>
</feature>
<organism evidence="3 4">
    <name type="scientific">Rhizophagus irregularis</name>
    <dbReference type="NCBI Taxonomy" id="588596"/>
    <lineage>
        <taxon>Eukaryota</taxon>
        <taxon>Fungi</taxon>
        <taxon>Fungi incertae sedis</taxon>
        <taxon>Mucoromycota</taxon>
        <taxon>Glomeromycotina</taxon>
        <taxon>Glomeromycetes</taxon>
        <taxon>Glomerales</taxon>
        <taxon>Glomeraceae</taxon>
        <taxon>Rhizophagus</taxon>
    </lineage>
</organism>
<feature type="compositionally biased region" description="Polar residues" evidence="1">
    <location>
        <begin position="151"/>
        <end position="174"/>
    </location>
</feature>
<dbReference type="EMBL" id="LLXL01004158">
    <property type="protein sequence ID" value="PKK57713.1"/>
    <property type="molecule type" value="Genomic_DNA"/>
</dbReference>
<dbReference type="VEuPathDB" id="FungiDB:RhiirFUN_013667"/>
<dbReference type="InterPro" id="IPR044822">
    <property type="entry name" value="Myb_DNA-bind_4"/>
</dbReference>
<feature type="compositionally biased region" description="Polar residues" evidence="1">
    <location>
        <begin position="114"/>
        <end position="123"/>
    </location>
</feature>
<reference evidence="3 4" key="1">
    <citation type="submission" date="2016-04" db="EMBL/GenBank/DDBJ databases">
        <title>Genome analyses suggest a sexual origin of heterokaryosis in a supposedly ancient asexual fungus.</title>
        <authorList>
            <person name="Ropars J."/>
            <person name="Sedzielewska K."/>
            <person name="Noel J."/>
            <person name="Charron P."/>
            <person name="Farinelli L."/>
            <person name="Marton T."/>
            <person name="Kruger M."/>
            <person name="Pelin A."/>
            <person name="Brachmann A."/>
            <person name="Corradi N."/>
        </authorList>
    </citation>
    <scope>NUCLEOTIDE SEQUENCE [LARGE SCALE GENOMIC DNA]</scope>
    <source>
        <strain evidence="3 4">C2</strain>
    </source>
</reference>
<dbReference type="VEuPathDB" id="FungiDB:FUN_017514"/>
<evidence type="ECO:0000313" key="4">
    <source>
        <dbReference type="Proteomes" id="UP000233469"/>
    </source>
</evidence>
<evidence type="ECO:0000259" key="2">
    <source>
        <dbReference type="Pfam" id="PF13837"/>
    </source>
</evidence>
<evidence type="ECO:0000313" key="3">
    <source>
        <dbReference type="EMBL" id="PKK57713.1"/>
    </source>
</evidence>
<dbReference type="Proteomes" id="UP000233469">
    <property type="component" value="Unassembled WGS sequence"/>
</dbReference>
<name>A0A2N1M7V2_9GLOM</name>
<evidence type="ECO:0000256" key="1">
    <source>
        <dbReference type="SAM" id="MobiDB-lite"/>
    </source>
</evidence>
<accession>A0A2N1M7V2</accession>
<protein>
    <recommendedName>
        <fullName evidence="2">Myb/SANT-like DNA-binding domain-containing protein</fullName>
    </recommendedName>
</protein>
<dbReference type="Gene3D" id="1.10.10.60">
    <property type="entry name" value="Homeodomain-like"/>
    <property type="match status" value="1"/>
</dbReference>
<dbReference type="VEuPathDB" id="FungiDB:RhiirA1_501049"/>
<reference evidence="3 4" key="2">
    <citation type="submission" date="2017-10" db="EMBL/GenBank/DDBJ databases">
        <title>Extensive intraspecific genome diversity in a model arbuscular mycorrhizal fungus.</title>
        <authorList>
            <person name="Chen E.C.H."/>
            <person name="Morin E."/>
            <person name="Baudet D."/>
            <person name="Noel J."/>
            <person name="Ndikumana S."/>
            <person name="Charron P."/>
            <person name="St-Onge C."/>
            <person name="Giorgi J."/>
            <person name="Grigoriev I.V."/>
            <person name="Roux C."/>
            <person name="Martin F.M."/>
            <person name="Corradi N."/>
        </authorList>
    </citation>
    <scope>NUCLEOTIDE SEQUENCE [LARGE SCALE GENOMIC DNA]</scope>
    <source>
        <strain evidence="3 4">C2</strain>
    </source>
</reference>